<proteinExistence type="predicted"/>
<evidence type="ECO:0008006" key="2">
    <source>
        <dbReference type="Google" id="ProtNLM"/>
    </source>
</evidence>
<dbReference type="Gene3D" id="3.90.550.10">
    <property type="entry name" value="Spore Coat Polysaccharide Biosynthesis Protein SpsA, Chain A"/>
    <property type="match status" value="1"/>
</dbReference>
<dbReference type="EMBL" id="MN739078">
    <property type="protein sequence ID" value="QHS87160.1"/>
    <property type="molecule type" value="Genomic_DNA"/>
</dbReference>
<sequence>MVGNGVSFVVRIRNEEETLEKSVRSLGGITFPHEIVLILHRCTDRSAEIADRLASENPNIRIMTYDMEISRPGYEMLATDADSKHSLVTYYNWWIKQAKYTWVFKWDADFVASPVLINFMNSIVWEQKNMNISIVAKNLISSNRENYLCGGPRVFKKHVFWEDSQFSPGAEFWHFSDEMYIEHASELKDLKAYWTEPAWYLTEDSDEARLVKSRMDRLTADFGPEPPGLARASNPECDPIFTAIASANECKGPDYVNMFS</sequence>
<accession>A0A6C0B533</accession>
<name>A0A6C0B533_9ZZZZ</name>
<dbReference type="InterPro" id="IPR029044">
    <property type="entry name" value="Nucleotide-diphossugar_trans"/>
</dbReference>
<dbReference type="SUPFAM" id="SSF53448">
    <property type="entry name" value="Nucleotide-diphospho-sugar transferases"/>
    <property type="match status" value="1"/>
</dbReference>
<reference evidence="1" key="1">
    <citation type="journal article" date="2020" name="Nature">
        <title>Giant virus diversity and host interactions through global metagenomics.</title>
        <authorList>
            <person name="Schulz F."/>
            <person name="Roux S."/>
            <person name="Paez-Espino D."/>
            <person name="Jungbluth S."/>
            <person name="Walsh D.A."/>
            <person name="Denef V.J."/>
            <person name="McMahon K.D."/>
            <person name="Konstantinidis K.T."/>
            <person name="Eloe-Fadrosh E.A."/>
            <person name="Kyrpides N.C."/>
            <person name="Woyke T."/>
        </authorList>
    </citation>
    <scope>NUCLEOTIDE SEQUENCE</scope>
    <source>
        <strain evidence="1">GVMAG-M-3300009684-20</strain>
    </source>
</reference>
<evidence type="ECO:0000313" key="1">
    <source>
        <dbReference type="EMBL" id="QHS87160.1"/>
    </source>
</evidence>
<protein>
    <recommendedName>
        <fullName evidence="2">Glycosyltransferase</fullName>
    </recommendedName>
</protein>
<dbReference type="AlphaFoldDB" id="A0A6C0B533"/>
<organism evidence="1">
    <name type="scientific">viral metagenome</name>
    <dbReference type="NCBI Taxonomy" id="1070528"/>
    <lineage>
        <taxon>unclassified sequences</taxon>
        <taxon>metagenomes</taxon>
        <taxon>organismal metagenomes</taxon>
    </lineage>
</organism>